<keyword evidence="5 7" id="KW-1133">Transmembrane helix</keyword>
<dbReference type="InterPro" id="IPR050171">
    <property type="entry name" value="MFS_Transporters"/>
</dbReference>
<feature type="transmembrane region" description="Helical" evidence="7">
    <location>
        <begin position="286"/>
        <end position="304"/>
    </location>
</feature>
<feature type="transmembrane region" description="Helical" evidence="7">
    <location>
        <begin position="48"/>
        <end position="69"/>
    </location>
</feature>
<dbReference type="OrthoDB" id="152712at2"/>
<feature type="transmembrane region" description="Helical" evidence="7">
    <location>
        <begin position="172"/>
        <end position="190"/>
    </location>
</feature>
<keyword evidence="4 7" id="KW-0812">Transmembrane</keyword>
<evidence type="ECO:0000256" key="3">
    <source>
        <dbReference type="ARBA" id="ARBA00022475"/>
    </source>
</evidence>
<dbReference type="EMBL" id="FRFE01000009">
    <property type="protein sequence ID" value="SHO48275.1"/>
    <property type="molecule type" value="Genomic_DNA"/>
</dbReference>
<dbReference type="PANTHER" id="PTHR23517:SF3">
    <property type="entry name" value="INTEGRAL MEMBRANE TRANSPORT PROTEIN"/>
    <property type="match status" value="1"/>
</dbReference>
<dbReference type="PROSITE" id="PS50850">
    <property type="entry name" value="MFS"/>
    <property type="match status" value="1"/>
</dbReference>
<keyword evidence="3" id="KW-1003">Cell membrane</keyword>
<keyword evidence="2" id="KW-0813">Transport</keyword>
<feature type="transmembrane region" description="Helical" evidence="7">
    <location>
        <begin position="140"/>
        <end position="160"/>
    </location>
</feature>
<feature type="transmembrane region" description="Helical" evidence="7">
    <location>
        <begin position="310"/>
        <end position="331"/>
    </location>
</feature>
<dbReference type="InterPro" id="IPR036259">
    <property type="entry name" value="MFS_trans_sf"/>
</dbReference>
<evidence type="ECO:0000256" key="5">
    <source>
        <dbReference type="ARBA" id="ARBA00022989"/>
    </source>
</evidence>
<evidence type="ECO:0000313" key="10">
    <source>
        <dbReference type="Proteomes" id="UP000184603"/>
    </source>
</evidence>
<feature type="transmembrane region" description="Helical" evidence="7">
    <location>
        <begin position="371"/>
        <end position="393"/>
    </location>
</feature>
<evidence type="ECO:0000259" key="8">
    <source>
        <dbReference type="PROSITE" id="PS50850"/>
    </source>
</evidence>
<dbReference type="Pfam" id="PF07690">
    <property type="entry name" value="MFS_1"/>
    <property type="match status" value="1"/>
</dbReference>
<dbReference type="InterPro" id="IPR011701">
    <property type="entry name" value="MFS"/>
</dbReference>
<accession>A0A1M7Y6I4</accession>
<keyword evidence="10" id="KW-1185">Reference proteome</keyword>
<proteinExistence type="predicted"/>
<protein>
    <submittedName>
        <fullName evidence="9">Predicted arabinose efflux permease, MFS family</fullName>
    </submittedName>
</protein>
<feature type="transmembrane region" description="Helical" evidence="7">
    <location>
        <begin position="248"/>
        <end position="265"/>
    </location>
</feature>
<feature type="transmembrane region" description="Helical" evidence="7">
    <location>
        <begin position="220"/>
        <end position="242"/>
    </location>
</feature>
<dbReference type="GO" id="GO:0022857">
    <property type="term" value="F:transmembrane transporter activity"/>
    <property type="evidence" value="ECO:0007669"/>
    <property type="project" value="InterPro"/>
</dbReference>
<sequence>MNKEQHSDRPVIKLSQQILVATLCKLLLNTGRRFIYPFAPALSRSLEVPLTAITSIIAVCQFSSVIGIFSGPLADRFGYRLVMRGGLVLLIAGMLICGAFSWYWLAMLGLILASFGKTLFDPALQAYIGHQVEFSRRGRAIGFSETAWAGSTLLGIPLLGLSIEYLGLDSSYYLLAGLAAIGWLVLGRTIPADNHHGPLSTQPSGLLTTLGSLLSIRPALGMLIFGFCISVANDSLFVIYGAWFEQEFNVNLVTLGFSTVAIGLAELLGESGTALLADKLGLKRSIFTGLILVTVAYSLLPFIGVSLTSAMAGLFLVFLFFEFTIVTSFSLGTELLPENRATMLAGFYSIAGIGRMCGVLVGGYLWKNWGIAGVCRSSALFTVLGLLALYWGLKNWQPTRKNSE</sequence>
<dbReference type="InterPro" id="IPR020846">
    <property type="entry name" value="MFS_dom"/>
</dbReference>
<dbReference type="Gene3D" id="1.20.1250.20">
    <property type="entry name" value="MFS general substrate transporter like domains"/>
    <property type="match status" value="1"/>
</dbReference>
<organism evidence="9 10">
    <name type="scientific">Desulfopila aestuarii DSM 18488</name>
    <dbReference type="NCBI Taxonomy" id="1121416"/>
    <lineage>
        <taxon>Bacteria</taxon>
        <taxon>Pseudomonadati</taxon>
        <taxon>Thermodesulfobacteriota</taxon>
        <taxon>Desulfobulbia</taxon>
        <taxon>Desulfobulbales</taxon>
        <taxon>Desulfocapsaceae</taxon>
        <taxon>Desulfopila</taxon>
    </lineage>
</organism>
<evidence type="ECO:0000313" key="9">
    <source>
        <dbReference type="EMBL" id="SHO48275.1"/>
    </source>
</evidence>
<evidence type="ECO:0000256" key="7">
    <source>
        <dbReference type="SAM" id="Phobius"/>
    </source>
</evidence>
<reference evidence="9 10" key="1">
    <citation type="submission" date="2016-12" db="EMBL/GenBank/DDBJ databases">
        <authorList>
            <person name="Song W.-J."/>
            <person name="Kurnit D.M."/>
        </authorList>
    </citation>
    <scope>NUCLEOTIDE SEQUENCE [LARGE SCALE GENOMIC DNA]</scope>
    <source>
        <strain evidence="9 10">DSM 18488</strain>
    </source>
</reference>
<evidence type="ECO:0000256" key="2">
    <source>
        <dbReference type="ARBA" id="ARBA00022448"/>
    </source>
</evidence>
<dbReference type="Proteomes" id="UP000184603">
    <property type="component" value="Unassembled WGS sequence"/>
</dbReference>
<feature type="domain" description="Major facilitator superfamily (MFS) profile" evidence="8">
    <location>
        <begin position="17"/>
        <end position="397"/>
    </location>
</feature>
<dbReference type="PANTHER" id="PTHR23517">
    <property type="entry name" value="RESISTANCE PROTEIN MDTM, PUTATIVE-RELATED-RELATED"/>
    <property type="match status" value="1"/>
</dbReference>
<evidence type="ECO:0000256" key="6">
    <source>
        <dbReference type="ARBA" id="ARBA00023136"/>
    </source>
</evidence>
<comment type="subcellular location">
    <subcellularLocation>
        <location evidence="1">Cell membrane</location>
        <topology evidence="1">Multi-pass membrane protein</topology>
    </subcellularLocation>
</comment>
<dbReference type="STRING" id="1121416.SAMN02745220_02235"/>
<keyword evidence="6 7" id="KW-0472">Membrane</keyword>
<evidence type="ECO:0000256" key="1">
    <source>
        <dbReference type="ARBA" id="ARBA00004651"/>
    </source>
</evidence>
<feature type="transmembrane region" description="Helical" evidence="7">
    <location>
        <begin position="343"/>
        <end position="365"/>
    </location>
</feature>
<dbReference type="GO" id="GO:0005886">
    <property type="term" value="C:plasma membrane"/>
    <property type="evidence" value="ECO:0007669"/>
    <property type="project" value="UniProtKB-SubCell"/>
</dbReference>
<name>A0A1M7Y6I4_9BACT</name>
<feature type="transmembrane region" description="Helical" evidence="7">
    <location>
        <begin position="81"/>
        <end position="104"/>
    </location>
</feature>
<gene>
    <name evidence="9" type="ORF">SAMN02745220_02235</name>
</gene>
<dbReference type="SUPFAM" id="SSF103473">
    <property type="entry name" value="MFS general substrate transporter"/>
    <property type="match status" value="1"/>
</dbReference>
<dbReference type="RefSeq" id="WP_073613526.1">
    <property type="nucleotide sequence ID" value="NZ_FRFE01000009.1"/>
</dbReference>
<evidence type="ECO:0000256" key="4">
    <source>
        <dbReference type="ARBA" id="ARBA00022692"/>
    </source>
</evidence>
<dbReference type="AlphaFoldDB" id="A0A1M7Y6I4"/>